<name>S5XNW5_PARAH</name>
<sequence length="282" mass="32319">MPESSTQMIADGRNGSVKQIICIKWGTQFGPEYVNRLYGMISRNITPPFRLYCFTDNATGLNPEIAVRPLPEFSYKAPERTKGKWPKSRLWGDLGDVTGVVLFLDLDVIITANLDDFFSFGDPDDTVLGLNLNTPFEKMGQTSVYRMRVGKLKPLQEIFRADPQGAADKYKYEQRFVTRNAPGGVKFWPRGWLAHFRLQCVPIFPLNYLREARIPKATKIVIFPGNLNPPDAILGRWSPNDPVRTPGQHLRAALSGDRRESFIKHLRHFTRPVSWVERLWRE</sequence>
<dbReference type="Proteomes" id="UP000015480">
    <property type="component" value="Chromosome"/>
</dbReference>
<dbReference type="EMBL" id="CP006650">
    <property type="protein sequence ID" value="AGT09014.1"/>
    <property type="molecule type" value="Genomic_DNA"/>
</dbReference>
<evidence type="ECO:0000313" key="2">
    <source>
        <dbReference type="Proteomes" id="UP000015480"/>
    </source>
</evidence>
<reference evidence="1 2" key="1">
    <citation type="journal article" date="2014" name="BMC Genomics">
        <title>Architecture and functions of a multipartite genome of the methylotrophic bacterium Paracoccus aminophilus JCM 7686, containing primary and secondary chromids.</title>
        <authorList>
            <person name="Dziewit L."/>
            <person name="Czarnecki J."/>
            <person name="Wibberg D."/>
            <person name="Radlinska M."/>
            <person name="Mrozek P."/>
            <person name="Szymczak M."/>
            <person name="Schluter A."/>
            <person name="Puhler A."/>
            <person name="Bartosik D."/>
        </authorList>
    </citation>
    <scope>NUCLEOTIDE SEQUENCE [LARGE SCALE GENOMIC DNA]</scope>
    <source>
        <strain evidence="1">JCM 7686</strain>
    </source>
</reference>
<dbReference type="SUPFAM" id="SSF53448">
    <property type="entry name" value="Nucleotide-diphospho-sugar transferases"/>
    <property type="match status" value="1"/>
</dbReference>
<keyword evidence="2" id="KW-1185">Reference proteome</keyword>
<dbReference type="AlphaFoldDB" id="S5XNW5"/>
<dbReference type="KEGG" id="pami:JCM7686_1913"/>
<gene>
    <name evidence="1" type="ORF">JCM7686_1913</name>
</gene>
<dbReference type="STRING" id="1367847.JCM7686_1913"/>
<organism evidence="1 2">
    <name type="scientific">Paracoccus aminophilus JCM 7686</name>
    <dbReference type="NCBI Taxonomy" id="1367847"/>
    <lineage>
        <taxon>Bacteria</taxon>
        <taxon>Pseudomonadati</taxon>
        <taxon>Pseudomonadota</taxon>
        <taxon>Alphaproteobacteria</taxon>
        <taxon>Rhodobacterales</taxon>
        <taxon>Paracoccaceae</taxon>
        <taxon>Paracoccus</taxon>
    </lineage>
</organism>
<accession>S5XNW5</accession>
<evidence type="ECO:0008006" key="3">
    <source>
        <dbReference type="Google" id="ProtNLM"/>
    </source>
</evidence>
<dbReference type="InterPro" id="IPR029044">
    <property type="entry name" value="Nucleotide-diphossugar_trans"/>
</dbReference>
<dbReference type="eggNOG" id="ENOG502Z7IB">
    <property type="taxonomic scope" value="Bacteria"/>
</dbReference>
<dbReference type="HOGENOM" id="CLU_076581_0_0_5"/>
<proteinExistence type="predicted"/>
<dbReference type="PATRIC" id="fig|1367847.3.peg.1904"/>
<protein>
    <recommendedName>
        <fullName evidence="3">Glycosyl transferase</fullName>
    </recommendedName>
</protein>
<evidence type="ECO:0000313" key="1">
    <source>
        <dbReference type="EMBL" id="AGT09014.1"/>
    </source>
</evidence>
<dbReference type="RefSeq" id="WP_020950652.1">
    <property type="nucleotide sequence ID" value="NC_022041.1"/>
</dbReference>